<gene>
    <name evidence="2" type="ORF">AA23TX_00482</name>
</gene>
<dbReference type="Proteomes" id="UP000399805">
    <property type="component" value="Unassembled WGS sequence"/>
</dbReference>
<proteinExistence type="predicted"/>
<reference evidence="2 3" key="1">
    <citation type="submission" date="2019-09" db="EMBL/GenBank/DDBJ databases">
        <authorList>
            <person name="Leyn A S."/>
        </authorList>
    </citation>
    <scope>NUCLEOTIDE SEQUENCE [LARGE SCALE GENOMIC DNA]</scope>
    <source>
        <strain evidence="2">AA231_1</strain>
    </source>
</reference>
<dbReference type="Pfam" id="PF05175">
    <property type="entry name" value="MTS"/>
    <property type="match status" value="1"/>
</dbReference>
<evidence type="ECO:0000259" key="1">
    <source>
        <dbReference type="Pfam" id="PF05175"/>
    </source>
</evidence>
<name>A0A6I8LEN1_9PSEU</name>
<dbReference type="EMBL" id="CABVGP010000001">
    <property type="protein sequence ID" value="VVJ15461.1"/>
    <property type="molecule type" value="Genomic_DNA"/>
</dbReference>
<dbReference type="Gene3D" id="3.40.50.150">
    <property type="entry name" value="Vaccinia Virus protein VP39"/>
    <property type="match status" value="1"/>
</dbReference>
<sequence>MIDPNVFDPTLTSVSPFLLQSLQFQVGERVLDMFCGSGAFAINAALRGAKVVAVDAYPEPVACARANAALNNVTDAVEIRLGTFGESLRPDERFDVIVANPPLLPITPYDTLSAAVMDTDLLATSSFIAGLPTHLADRGRCYLVTSSVSERIGFDVDRQCRAVGLESSVIAKLERGYESYRIHELRLDPSPPR</sequence>
<dbReference type="SUPFAM" id="SSF53335">
    <property type="entry name" value="S-adenosyl-L-methionine-dependent methyltransferases"/>
    <property type="match status" value="1"/>
</dbReference>
<dbReference type="CDD" id="cd02440">
    <property type="entry name" value="AdoMet_MTases"/>
    <property type="match status" value="1"/>
</dbReference>
<dbReference type="GO" id="GO:0008168">
    <property type="term" value="F:methyltransferase activity"/>
    <property type="evidence" value="ECO:0007669"/>
    <property type="project" value="InterPro"/>
</dbReference>
<dbReference type="PANTHER" id="PTHR18895">
    <property type="entry name" value="HEMK METHYLTRANSFERASE"/>
    <property type="match status" value="1"/>
</dbReference>
<dbReference type="PANTHER" id="PTHR18895:SF74">
    <property type="entry name" value="MTRF1L RELEASE FACTOR GLUTAMINE METHYLTRANSFERASE"/>
    <property type="match status" value="1"/>
</dbReference>
<protein>
    <recommendedName>
        <fullName evidence="1">Methyltransferase small domain-containing protein</fullName>
    </recommendedName>
</protein>
<dbReference type="InterPro" id="IPR050320">
    <property type="entry name" value="N5-glutamine_MTase"/>
</dbReference>
<evidence type="ECO:0000313" key="3">
    <source>
        <dbReference type="Proteomes" id="UP000399805"/>
    </source>
</evidence>
<dbReference type="RefSeq" id="WP_196425152.1">
    <property type="nucleotide sequence ID" value="NZ_CABVGP010000001.1"/>
</dbReference>
<feature type="domain" description="Methyltransferase small" evidence="1">
    <location>
        <begin position="13"/>
        <end position="146"/>
    </location>
</feature>
<accession>A0A6I8LEN1</accession>
<dbReference type="AlphaFoldDB" id="A0A6I8LEN1"/>
<dbReference type="InterPro" id="IPR007848">
    <property type="entry name" value="Small_mtfrase_dom"/>
</dbReference>
<keyword evidence="3" id="KW-1185">Reference proteome</keyword>
<organism evidence="2 3">
    <name type="scientific">Amycolatopsis camponoti</name>
    <dbReference type="NCBI Taxonomy" id="2606593"/>
    <lineage>
        <taxon>Bacteria</taxon>
        <taxon>Bacillati</taxon>
        <taxon>Actinomycetota</taxon>
        <taxon>Actinomycetes</taxon>
        <taxon>Pseudonocardiales</taxon>
        <taxon>Pseudonocardiaceae</taxon>
        <taxon>Amycolatopsis</taxon>
    </lineage>
</organism>
<dbReference type="InterPro" id="IPR029063">
    <property type="entry name" value="SAM-dependent_MTases_sf"/>
</dbReference>
<evidence type="ECO:0000313" key="2">
    <source>
        <dbReference type="EMBL" id="VVJ15461.1"/>
    </source>
</evidence>